<dbReference type="InterPro" id="IPR015300">
    <property type="entry name" value="DNA-bd_pseudobarrel_sf"/>
</dbReference>
<organism evidence="7 8">
    <name type="scientific">Asparagus officinalis</name>
    <name type="common">Garden asparagus</name>
    <dbReference type="NCBI Taxonomy" id="4686"/>
    <lineage>
        <taxon>Eukaryota</taxon>
        <taxon>Viridiplantae</taxon>
        <taxon>Streptophyta</taxon>
        <taxon>Embryophyta</taxon>
        <taxon>Tracheophyta</taxon>
        <taxon>Spermatophyta</taxon>
        <taxon>Magnoliopsida</taxon>
        <taxon>Liliopsida</taxon>
        <taxon>Asparagales</taxon>
        <taxon>Asparagaceae</taxon>
        <taxon>Asparagoideae</taxon>
        <taxon>Asparagus</taxon>
    </lineage>
</organism>
<gene>
    <name evidence="7" type="ORF">A4U43_C07F4530</name>
</gene>
<evidence type="ECO:0000256" key="3">
    <source>
        <dbReference type="ARBA" id="ARBA00023125"/>
    </source>
</evidence>
<accession>A0A5P1E9C2</accession>
<dbReference type="Proteomes" id="UP000243459">
    <property type="component" value="Chromosome 7"/>
</dbReference>
<keyword evidence="4" id="KW-0804">Transcription</keyword>
<dbReference type="PROSITE" id="PS50863">
    <property type="entry name" value="B3"/>
    <property type="match status" value="1"/>
</dbReference>
<reference evidence="8" key="1">
    <citation type="journal article" date="2017" name="Nat. Commun.">
        <title>The asparagus genome sheds light on the origin and evolution of a young Y chromosome.</title>
        <authorList>
            <person name="Harkess A."/>
            <person name="Zhou J."/>
            <person name="Xu C."/>
            <person name="Bowers J.E."/>
            <person name="Van der Hulst R."/>
            <person name="Ayyampalayam S."/>
            <person name="Mercati F."/>
            <person name="Riccardi P."/>
            <person name="McKain M.R."/>
            <person name="Kakrana A."/>
            <person name="Tang H."/>
            <person name="Ray J."/>
            <person name="Groenendijk J."/>
            <person name="Arikit S."/>
            <person name="Mathioni S.M."/>
            <person name="Nakano M."/>
            <person name="Shan H."/>
            <person name="Telgmann-Rauber A."/>
            <person name="Kanno A."/>
            <person name="Yue Z."/>
            <person name="Chen H."/>
            <person name="Li W."/>
            <person name="Chen Y."/>
            <person name="Xu X."/>
            <person name="Zhang Y."/>
            <person name="Luo S."/>
            <person name="Chen H."/>
            <person name="Gao J."/>
            <person name="Mao Z."/>
            <person name="Pires J.C."/>
            <person name="Luo M."/>
            <person name="Kudrna D."/>
            <person name="Wing R.A."/>
            <person name="Meyers B.C."/>
            <person name="Yi K."/>
            <person name="Kong H."/>
            <person name="Lavrijsen P."/>
            <person name="Sunseri F."/>
            <person name="Falavigna A."/>
            <person name="Ye Y."/>
            <person name="Leebens-Mack J.H."/>
            <person name="Chen G."/>
        </authorList>
    </citation>
    <scope>NUCLEOTIDE SEQUENCE [LARGE SCALE GENOMIC DNA]</scope>
    <source>
        <strain evidence="8">cv. DH0086</strain>
    </source>
</reference>
<comment type="subcellular location">
    <subcellularLocation>
        <location evidence="1">Nucleus</location>
    </subcellularLocation>
</comment>
<protein>
    <recommendedName>
        <fullName evidence="6">TF-B3 domain-containing protein</fullName>
    </recommendedName>
</protein>
<keyword evidence="5" id="KW-0539">Nucleus</keyword>
<sequence>MENEMIPPCFKKHLGKSIMQRSVLRSSAVRKWEIKMGIVDEQNFFQDGWEHFISNNPINLGDFLVLFYDVDVVEAAEDGGERGRGDGRSRDSGGRLGWSEVASLWQWMEEAMASVGVSESGRGSEVAGRAQAVKGLR</sequence>
<dbReference type="Gramene" id="ONK62496">
    <property type="protein sequence ID" value="ONK62496"/>
    <property type="gene ID" value="A4U43_C07F4530"/>
</dbReference>
<evidence type="ECO:0000256" key="1">
    <source>
        <dbReference type="ARBA" id="ARBA00004123"/>
    </source>
</evidence>
<evidence type="ECO:0000259" key="6">
    <source>
        <dbReference type="PROSITE" id="PS50863"/>
    </source>
</evidence>
<proteinExistence type="predicted"/>
<dbReference type="GO" id="GO:0003677">
    <property type="term" value="F:DNA binding"/>
    <property type="evidence" value="ECO:0007669"/>
    <property type="project" value="UniProtKB-KW"/>
</dbReference>
<keyword evidence="2" id="KW-0805">Transcription regulation</keyword>
<name>A0A5P1E9C2_ASPOF</name>
<evidence type="ECO:0000313" key="8">
    <source>
        <dbReference type="Proteomes" id="UP000243459"/>
    </source>
</evidence>
<evidence type="ECO:0000313" key="7">
    <source>
        <dbReference type="EMBL" id="ONK62496.1"/>
    </source>
</evidence>
<dbReference type="AlphaFoldDB" id="A0A5P1E9C2"/>
<feature type="domain" description="TF-B3" evidence="6">
    <location>
        <begin position="1"/>
        <end position="90"/>
    </location>
</feature>
<evidence type="ECO:0000256" key="5">
    <source>
        <dbReference type="ARBA" id="ARBA00023242"/>
    </source>
</evidence>
<dbReference type="GO" id="GO:0005634">
    <property type="term" value="C:nucleus"/>
    <property type="evidence" value="ECO:0007669"/>
    <property type="project" value="UniProtKB-SubCell"/>
</dbReference>
<keyword evidence="3" id="KW-0238">DNA-binding</keyword>
<dbReference type="InterPro" id="IPR003340">
    <property type="entry name" value="B3_DNA-bd"/>
</dbReference>
<dbReference type="Gene3D" id="2.40.330.10">
    <property type="entry name" value="DNA-binding pseudobarrel domain"/>
    <property type="match status" value="1"/>
</dbReference>
<dbReference type="EMBL" id="CM007387">
    <property type="protein sequence ID" value="ONK62496.1"/>
    <property type="molecule type" value="Genomic_DNA"/>
</dbReference>
<dbReference type="SUPFAM" id="SSF101936">
    <property type="entry name" value="DNA-binding pseudobarrel domain"/>
    <property type="match status" value="1"/>
</dbReference>
<keyword evidence="8" id="KW-1185">Reference proteome</keyword>
<evidence type="ECO:0000256" key="2">
    <source>
        <dbReference type="ARBA" id="ARBA00023015"/>
    </source>
</evidence>
<evidence type="ECO:0000256" key="4">
    <source>
        <dbReference type="ARBA" id="ARBA00023163"/>
    </source>
</evidence>